<sequence>MISTMEMFLLYNNIDSYSSSLISDFGLINSNEIYGMIPYMAPEVLRGKPYTKIADIYSLELLCGNLHPAYIRPTAEELYQIIPFWYDYYPKDYGNKSIAMSIEKLSFITGLIYLPNKFVIDENKEINNETTLCK</sequence>
<dbReference type="Proteomes" id="UP000232722">
    <property type="component" value="Unassembled WGS sequence"/>
</dbReference>
<evidence type="ECO:0008006" key="3">
    <source>
        <dbReference type="Google" id="ProtNLM"/>
    </source>
</evidence>
<dbReference type="Gene3D" id="1.10.510.10">
    <property type="entry name" value="Transferase(Phosphotransferase) domain 1"/>
    <property type="match status" value="1"/>
</dbReference>
<reference evidence="1 2" key="2">
    <citation type="submission" date="2017-09" db="EMBL/GenBank/DDBJ databases">
        <title>Extensive intraspecific genome diversity in a model arbuscular mycorrhizal fungus.</title>
        <authorList>
            <person name="Chen E.C."/>
            <person name="Morin E."/>
            <person name="Beaudet D."/>
            <person name="Noel J."/>
            <person name="Ndikumana S."/>
            <person name="Charron P."/>
            <person name="St-Onge C."/>
            <person name="Giorgi J."/>
            <person name="Grigoriev I.V."/>
            <person name="Roux C."/>
            <person name="Martin F.M."/>
            <person name="Corradi N."/>
        </authorList>
    </citation>
    <scope>NUCLEOTIDE SEQUENCE [LARGE SCALE GENOMIC DNA]</scope>
    <source>
        <strain evidence="1 2">A5</strain>
    </source>
</reference>
<comment type="caution">
    <text evidence="1">The sequence shown here is derived from an EMBL/GenBank/DDBJ whole genome shotgun (WGS) entry which is preliminary data.</text>
</comment>
<evidence type="ECO:0000313" key="1">
    <source>
        <dbReference type="EMBL" id="PKC07704.1"/>
    </source>
</evidence>
<evidence type="ECO:0000313" key="2">
    <source>
        <dbReference type="Proteomes" id="UP000232722"/>
    </source>
</evidence>
<protein>
    <recommendedName>
        <fullName evidence="3">Protein kinase domain-containing protein</fullName>
    </recommendedName>
</protein>
<dbReference type="EMBL" id="LLXJ01000614">
    <property type="protein sequence ID" value="PKC07704.1"/>
    <property type="molecule type" value="Genomic_DNA"/>
</dbReference>
<gene>
    <name evidence="1" type="ORF">RhiirA5_417863</name>
</gene>
<dbReference type="SUPFAM" id="SSF56112">
    <property type="entry name" value="Protein kinase-like (PK-like)"/>
    <property type="match status" value="1"/>
</dbReference>
<name>A0A2N0PLI1_9GLOM</name>
<dbReference type="AlphaFoldDB" id="A0A2N0PLI1"/>
<organism evidence="1 2">
    <name type="scientific">Rhizophagus irregularis</name>
    <dbReference type="NCBI Taxonomy" id="588596"/>
    <lineage>
        <taxon>Eukaryota</taxon>
        <taxon>Fungi</taxon>
        <taxon>Fungi incertae sedis</taxon>
        <taxon>Mucoromycota</taxon>
        <taxon>Glomeromycotina</taxon>
        <taxon>Glomeromycetes</taxon>
        <taxon>Glomerales</taxon>
        <taxon>Glomeraceae</taxon>
        <taxon>Rhizophagus</taxon>
    </lineage>
</organism>
<accession>A0A2N0PLI1</accession>
<proteinExistence type="predicted"/>
<reference evidence="1 2" key="1">
    <citation type="submission" date="2016-04" db="EMBL/GenBank/DDBJ databases">
        <title>Genome analyses suggest a sexual origin of heterokaryosis in a supposedly ancient asexual fungus.</title>
        <authorList>
            <person name="Ropars J."/>
            <person name="Sedzielewska K."/>
            <person name="Noel J."/>
            <person name="Charron P."/>
            <person name="Farinelli L."/>
            <person name="Marton T."/>
            <person name="Kruger M."/>
            <person name="Pelin A."/>
            <person name="Brachmann A."/>
            <person name="Corradi N."/>
        </authorList>
    </citation>
    <scope>NUCLEOTIDE SEQUENCE [LARGE SCALE GENOMIC DNA]</scope>
    <source>
        <strain evidence="1 2">A5</strain>
    </source>
</reference>
<dbReference type="InterPro" id="IPR011009">
    <property type="entry name" value="Kinase-like_dom_sf"/>
</dbReference>